<organism evidence="7">
    <name type="scientific">Neodangemannia microcystis</name>
    <dbReference type="NCBI Taxonomy" id="173495"/>
    <lineage>
        <taxon>Eukaryota</taxon>
        <taxon>Viridiplantae</taxon>
        <taxon>Chlorophyta</taxon>
        <taxon>core chlorophytes</taxon>
        <taxon>Ulvophyceae</taxon>
        <taxon>OUU clade</taxon>
        <taxon>Oltmannsiellopsidales</taxon>
        <taxon>Oltmannsiellopsidaceae</taxon>
        <taxon>Neodangemannia</taxon>
    </lineage>
</organism>
<dbReference type="PANTHER" id="PTHR21569:SF1">
    <property type="entry name" value="SMALL RIBOSOMAL SUBUNIT PROTEIN US9M"/>
    <property type="match status" value="1"/>
</dbReference>
<dbReference type="Pfam" id="PF00380">
    <property type="entry name" value="Ribosomal_S9"/>
    <property type="match status" value="1"/>
</dbReference>
<gene>
    <name evidence="6 7" type="primary">rps9</name>
</gene>
<evidence type="ECO:0000256" key="4">
    <source>
        <dbReference type="ARBA" id="ARBA00023274"/>
    </source>
</evidence>
<dbReference type="EMBL" id="KY407660">
    <property type="protein sequence ID" value="ARK14795.1"/>
    <property type="molecule type" value="Genomic_DNA"/>
</dbReference>
<sequence length="134" mass="14746">MNLNQNIISIGTGRRKEAVAQVKLVSGEGKLIINGKNGFNYLNKNASAILSIQGPFQLFKLQNKFDIIVKVHGSGLSAQADAIKLGVARALCEINTSYRPALKSSGYLTRDARKVERKKYGLKKARKAPQFSKR</sequence>
<evidence type="ECO:0000256" key="6">
    <source>
        <dbReference type="HAMAP-Rule" id="MF_00532"/>
    </source>
</evidence>
<evidence type="ECO:0000313" key="7">
    <source>
        <dbReference type="EMBL" id="ARK14795.1"/>
    </source>
</evidence>
<dbReference type="GO" id="GO:0003735">
    <property type="term" value="F:structural constituent of ribosome"/>
    <property type="evidence" value="ECO:0007669"/>
    <property type="project" value="InterPro"/>
</dbReference>
<dbReference type="GO" id="GO:0003723">
    <property type="term" value="F:RNA binding"/>
    <property type="evidence" value="ECO:0007669"/>
    <property type="project" value="TreeGrafter"/>
</dbReference>
<reference evidence="7" key="1">
    <citation type="journal article" date="2017" name="Sci. Rep.">
        <title>Divergent copies of the large inverted repeat in the chloroplast genomes of ulvophycean green algae.</title>
        <authorList>
            <person name="Turmel M."/>
            <person name="Otis C."/>
            <person name="Lemieux C."/>
        </authorList>
    </citation>
    <scope>NUCLEOTIDE SEQUENCE</scope>
</reference>
<dbReference type="GO" id="GO:0006412">
    <property type="term" value="P:translation"/>
    <property type="evidence" value="ECO:0007669"/>
    <property type="project" value="UniProtKB-UniRule"/>
</dbReference>
<name>A0A1W6EHI3_9CHLO</name>
<dbReference type="GO" id="GO:0022627">
    <property type="term" value="C:cytosolic small ribosomal subunit"/>
    <property type="evidence" value="ECO:0007669"/>
    <property type="project" value="TreeGrafter"/>
</dbReference>
<dbReference type="Gene3D" id="3.30.230.10">
    <property type="match status" value="1"/>
</dbReference>
<dbReference type="InterPro" id="IPR023035">
    <property type="entry name" value="Ribosomal_uS9_bac/plastid"/>
</dbReference>
<protein>
    <recommendedName>
        <fullName evidence="5 6">Small ribosomal subunit protein uS9c</fullName>
    </recommendedName>
</protein>
<evidence type="ECO:0000256" key="2">
    <source>
        <dbReference type="ARBA" id="ARBA00005251"/>
    </source>
</evidence>
<comment type="subcellular location">
    <subcellularLocation>
        <location evidence="1 6">Plastid</location>
        <location evidence="1 6">Chloroplast</location>
    </subcellularLocation>
</comment>
<dbReference type="HAMAP" id="MF_00532_B">
    <property type="entry name" value="Ribosomal_uS9_B"/>
    <property type="match status" value="1"/>
</dbReference>
<accession>A0A1W6EHI3</accession>
<proteinExistence type="inferred from homology"/>
<keyword evidence="3 6" id="KW-0689">Ribosomal protein</keyword>
<dbReference type="AlphaFoldDB" id="A0A1W6EHI3"/>
<dbReference type="GeneID" id="32884360"/>
<dbReference type="InterPro" id="IPR000754">
    <property type="entry name" value="Ribosomal_uS9"/>
</dbReference>
<evidence type="ECO:0000256" key="3">
    <source>
        <dbReference type="ARBA" id="ARBA00022980"/>
    </source>
</evidence>
<keyword evidence="7" id="KW-0934">Plastid</keyword>
<dbReference type="PANTHER" id="PTHR21569">
    <property type="entry name" value="RIBOSOMAL PROTEIN S9"/>
    <property type="match status" value="1"/>
</dbReference>
<dbReference type="InterPro" id="IPR020568">
    <property type="entry name" value="Ribosomal_Su5_D2-typ_SF"/>
</dbReference>
<geneLocation type="chloroplast" evidence="7"/>
<dbReference type="RefSeq" id="YP_009367810.1">
    <property type="nucleotide sequence ID" value="NC_034713.1"/>
</dbReference>
<dbReference type="SUPFAM" id="SSF54211">
    <property type="entry name" value="Ribosomal protein S5 domain 2-like"/>
    <property type="match status" value="1"/>
</dbReference>
<keyword evidence="7" id="KW-0150">Chloroplast</keyword>
<comment type="similarity">
    <text evidence="2 6">Belongs to the universal ribosomal protein uS9 family.</text>
</comment>
<evidence type="ECO:0000256" key="1">
    <source>
        <dbReference type="ARBA" id="ARBA00004229"/>
    </source>
</evidence>
<dbReference type="NCBIfam" id="NF001099">
    <property type="entry name" value="PRK00132.1"/>
    <property type="match status" value="1"/>
</dbReference>
<dbReference type="InterPro" id="IPR014721">
    <property type="entry name" value="Ribsml_uS5_D2-typ_fold_subgr"/>
</dbReference>
<evidence type="ECO:0000256" key="5">
    <source>
        <dbReference type="ARBA" id="ARBA00035152"/>
    </source>
</evidence>
<dbReference type="FunFam" id="3.30.230.10:FF:000001">
    <property type="entry name" value="30S ribosomal protein S9"/>
    <property type="match status" value="1"/>
</dbReference>
<dbReference type="GO" id="GO:0009507">
    <property type="term" value="C:chloroplast"/>
    <property type="evidence" value="ECO:0007669"/>
    <property type="project" value="UniProtKB-SubCell"/>
</dbReference>
<keyword evidence="4 6" id="KW-0687">Ribonucleoprotein</keyword>